<comment type="caution">
    <text evidence="2">The sequence shown here is derived from an EMBL/GenBank/DDBJ whole genome shotgun (WGS) entry which is preliminary data.</text>
</comment>
<dbReference type="EMBL" id="VSRR010105287">
    <property type="protein sequence ID" value="MPC96278.1"/>
    <property type="molecule type" value="Genomic_DNA"/>
</dbReference>
<proteinExistence type="predicted"/>
<organism evidence="2 3">
    <name type="scientific">Portunus trituberculatus</name>
    <name type="common">Swimming crab</name>
    <name type="synonym">Neptunus trituberculatus</name>
    <dbReference type="NCBI Taxonomy" id="210409"/>
    <lineage>
        <taxon>Eukaryota</taxon>
        <taxon>Metazoa</taxon>
        <taxon>Ecdysozoa</taxon>
        <taxon>Arthropoda</taxon>
        <taxon>Crustacea</taxon>
        <taxon>Multicrustacea</taxon>
        <taxon>Malacostraca</taxon>
        <taxon>Eumalacostraca</taxon>
        <taxon>Eucarida</taxon>
        <taxon>Decapoda</taxon>
        <taxon>Pleocyemata</taxon>
        <taxon>Brachyura</taxon>
        <taxon>Eubrachyura</taxon>
        <taxon>Portunoidea</taxon>
        <taxon>Portunidae</taxon>
        <taxon>Portuninae</taxon>
        <taxon>Portunus</taxon>
    </lineage>
</organism>
<keyword evidence="3" id="KW-1185">Reference proteome</keyword>
<evidence type="ECO:0000313" key="3">
    <source>
        <dbReference type="Proteomes" id="UP000324222"/>
    </source>
</evidence>
<gene>
    <name evidence="2" type="ORF">E2C01_091528</name>
</gene>
<dbReference type="AlphaFoldDB" id="A0A5B7JT61"/>
<protein>
    <submittedName>
        <fullName evidence="2">Uncharacterized protein</fullName>
    </submittedName>
</protein>
<accession>A0A5B7JT61</accession>
<dbReference type="Proteomes" id="UP000324222">
    <property type="component" value="Unassembled WGS sequence"/>
</dbReference>
<sequence length="32" mass="3571">MFKGAVRLHVVFLCLLWAGVNRAEARNEAKGN</sequence>
<reference evidence="2 3" key="1">
    <citation type="submission" date="2019-05" db="EMBL/GenBank/DDBJ databases">
        <title>Another draft genome of Portunus trituberculatus and its Hox gene families provides insights of decapod evolution.</title>
        <authorList>
            <person name="Jeong J.-H."/>
            <person name="Song I."/>
            <person name="Kim S."/>
            <person name="Choi T."/>
            <person name="Kim D."/>
            <person name="Ryu S."/>
            <person name="Kim W."/>
        </authorList>
    </citation>
    <scope>NUCLEOTIDE SEQUENCE [LARGE SCALE GENOMIC DNA]</scope>
    <source>
        <tissue evidence="2">Muscle</tissue>
    </source>
</reference>
<feature type="signal peptide" evidence="1">
    <location>
        <begin position="1"/>
        <end position="25"/>
    </location>
</feature>
<evidence type="ECO:0000256" key="1">
    <source>
        <dbReference type="SAM" id="SignalP"/>
    </source>
</evidence>
<evidence type="ECO:0000313" key="2">
    <source>
        <dbReference type="EMBL" id="MPC96278.1"/>
    </source>
</evidence>
<name>A0A5B7JT61_PORTR</name>
<keyword evidence="1" id="KW-0732">Signal</keyword>
<feature type="chain" id="PRO_5022936519" evidence="1">
    <location>
        <begin position="26"/>
        <end position="32"/>
    </location>
</feature>